<dbReference type="GO" id="GO:0007155">
    <property type="term" value="P:cell adhesion"/>
    <property type="evidence" value="ECO:0007669"/>
    <property type="project" value="UniProtKB-KW"/>
</dbReference>
<evidence type="ECO:0000313" key="31">
    <source>
        <dbReference type="Ensembl" id="ENSMFAP00000002990.2"/>
    </source>
</evidence>
<evidence type="ECO:0000256" key="26">
    <source>
        <dbReference type="ARBA" id="ARBA00060472"/>
    </source>
</evidence>
<dbReference type="GO" id="GO:0006816">
    <property type="term" value="P:calcium ion transport"/>
    <property type="evidence" value="ECO:0007669"/>
    <property type="project" value="UniProtKB-KW"/>
</dbReference>
<keyword evidence="18" id="KW-1133">Transmembrane helix</keyword>
<feature type="chain" id="PRO_5030050483" description="Calcium-activated chloride channel regulator 1" evidence="29">
    <location>
        <begin position="33"/>
        <end position="1693"/>
    </location>
</feature>
<evidence type="ECO:0000256" key="12">
    <source>
        <dbReference type="ARBA" id="ARBA00022801"/>
    </source>
</evidence>
<dbReference type="VEuPathDB" id="HostDB:ENSMFAG00000042797"/>
<dbReference type="PROSITE" id="PS50234">
    <property type="entry name" value="VWFA"/>
    <property type="match status" value="2"/>
</dbReference>
<evidence type="ECO:0000256" key="17">
    <source>
        <dbReference type="ARBA" id="ARBA00022949"/>
    </source>
</evidence>
<evidence type="ECO:0000256" key="7">
    <source>
        <dbReference type="ARBA" id="ARBA00022568"/>
    </source>
</evidence>
<evidence type="ECO:0000256" key="13">
    <source>
        <dbReference type="ARBA" id="ARBA00022813"/>
    </source>
</evidence>
<keyword evidence="22" id="KW-0325">Glycoprotein</keyword>
<dbReference type="GO" id="GO:0070161">
    <property type="term" value="C:anchoring junction"/>
    <property type="evidence" value="ECO:0007669"/>
    <property type="project" value="UniProtKB-SubCell"/>
</dbReference>
<keyword evidence="32" id="KW-1185">Reference proteome</keyword>
<feature type="region of interest" description="Disordered" evidence="28">
    <location>
        <begin position="1646"/>
        <end position="1665"/>
    </location>
</feature>
<keyword evidence="20" id="KW-0406">Ion transport</keyword>
<evidence type="ECO:0000256" key="22">
    <source>
        <dbReference type="ARBA" id="ARBA00023180"/>
    </source>
</evidence>
<keyword evidence="14" id="KW-0862">Zinc</keyword>
<keyword evidence="9" id="KW-0812">Transmembrane</keyword>
<organism evidence="31 32">
    <name type="scientific">Macaca fascicularis</name>
    <name type="common">Crab-eating macaque</name>
    <name type="synonym">Cynomolgus monkey</name>
    <dbReference type="NCBI Taxonomy" id="9541"/>
    <lineage>
        <taxon>Eukaryota</taxon>
        <taxon>Metazoa</taxon>
        <taxon>Chordata</taxon>
        <taxon>Craniata</taxon>
        <taxon>Vertebrata</taxon>
        <taxon>Euteleostomi</taxon>
        <taxon>Mammalia</taxon>
        <taxon>Eutheria</taxon>
        <taxon>Euarchontoglires</taxon>
        <taxon>Primates</taxon>
        <taxon>Haplorrhini</taxon>
        <taxon>Catarrhini</taxon>
        <taxon>Cercopithecidae</taxon>
        <taxon>Cercopithecinae</taxon>
        <taxon>Macaca</taxon>
    </lineage>
</organism>
<dbReference type="GeneTree" id="ENSGT00940000161548"/>
<keyword evidence="8" id="KW-0645">Protease</keyword>
<feature type="signal peptide" evidence="29">
    <location>
        <begin position="1"/>
        <end position="32"/>
    </location>
</feature>
<evidence type="ECO:0000256" key="5">
    <source>
        <dbReference type="ARBA" id="ARBA00022475"/>
    </source>
</evidence>
<evidence type="ECO:0000256" key="29">
    <source>
        <dbReference type="SAM" id="SignalP"/>
    </source>
</evidence>
<dbReference type="InterPro" id="IPR013642">
    <property type="entry name" value="CLCA_N"/>
</dbReference>
<evidence type="ECO:0000256" key="23">
    <source>
        <dbReference type="ARBA" id="ARBA00023214"/>
    </source>
</evidence>
<reference evidence="31" key="2">
    <citation type="submission" date="2025-08" db="UniProtKB">
        <authorList>
            <consortium name="Ensembl"/>
        </authorList>
    </citation>
    <scope>IDENTIFICATION</scope>
</reference>
<keyword evidence="6" id="KW-0964">Secreted</keyword>
<reference evidence="31" key="3">
    <citation type="submission" date="2025-09" db="UniProtKB">
        <authorList>
            <consortium name="Ensembl"/>
        </authorList>
    </citation>
    <scope>IDENTIFICATION</scope>
</reference>
<keyword evidence="12" id="KW-0378">Hydrolase</keyword>
<dbReference type="Bgee" id="ENSMFAG00000001996">
    <property type="expression patterns" value="Expressed in bone marrow and 4 other cell types or tissues"/>
</dbReference>
<feature type="domain" description="VWFA" evidence="30">
    <location>
        <begin position="311"/>
        <end position="483"/>
    </location>
</feature>
<keyword evidence="21" id="KW-0472">Membrane</keyword>
<evidence type="ECO:0000256" key="9">
    <source>
        <dbReference type="ARBA" id="ARBA00022692"/>
    </source>
</evidence>
<reference evidence="31 32" key="1">
    <citation type="submission" date="2013-03" db="EMBL/GenBank/DDBJ databases">
        <authorList>
            <person name="Warren W."/>
            <person name="Wilson R.K."/>
        </authorList>
    </citation>
    <scope>NUCLEOTIDE SEQUENCE</scope>
</reference>
<evidence type="ECO:0000256" key="11">
    <source>
        <dbReference type="ARBA" id="ARBA00022729"/>
    </source>
</evidence>
<keyword evidence="19" id="KW-0482">Metalloprotease</keyword>
<keyword evidence="16" id="KW-0130">Cell adhesion</keyword>
<evidence type="ECO:0000256" key="20">
    <source>
        <dbReference type="ARBA" id="ARBA00023065"/>
    </source>
</evidence>
<dbReference type="GO" id="GO:0006508">
    <property type="term" value="P:proteolysis"/>
    <property type="evidence" value="ECO:0007669"/>
    <property type="project" value="UniProtKB-KW"/>
</dbReference>
<keyword evidence="5" id="KW-1003">Cell membrane</keyword>
<dbReference type="SMART" id="SM00327">
    <property type="entry name" value="VWA"/>
    <property type="match status" value="2"/>
</dbReference>
<dbReference type="Pfam" id="PF08434">
    <property type="entry name" value="CLCA"/>
    <property type="match status" value="2"/>
</dbReference>
<evidence type="ECO:0000256" key="14">
    <source>
        <dbReference type="ARBA" id="ARBA00022833"/>
    </source>
</evidence>
<evidence type="ECO:0000256" key="25">
    <source>
        <dbReference type="ARBA" id="ARBA00059073"/>
    </source>
</evidence>
<keyword evidence="17" id="KW-0965">Cell junction</keyword>
<comment type="subcellular location">
    <subcellularLocation>
        <location evidence="26">Basal cell membrane</location>
        <topology evidence="26">Single-pass type I membrane protein</topology>
    </subcellularLocation>
    <subcellularLocation>
        <location evidence="2">Cell junction</location>
    </subcellularLocation>
    <subcellularLocation>
        <location evidence="1">Secreted</location>
        <location evidence="1">Extracellular space</location>
    </subcellularLocation>
</comment>
<comment type="similarity">
    <text evidence="3">Belongs to the CLCR family.</text>
</comment>
<keyword evidence="23" id="KW-0868">Chloride</keyword>
<evidence type="ECO:0000256" key="27">
    <source>
        <dbReference type="ARBA" id="ARBA00070888"/>
    </source>
</evidence>
<dbReference type="NCBIfam" id="TIGR00868">
    <property type="entry name" value="hCaCC"/>
    <property type="match status" value="2"/>
</dbReference>
<evidence type="ECO:0000256" key="19">
    <source>
        <dbReference type="ARBA" id="ARBA00023049"/>
    </source>
</evidence>
<evidence type="ECO:0000256" key="18">
    <source>
        <dbReference type="ARBA" id="ARBA00022989"/>
    </source>
</evidence>
<dbReference type="CDD" id="cd00198">
    <property type="entry name" value="vWFA"/>
    <property type="match status" value="2"/>
</dbReference>
<evidence type="ECO:0000256" key="21">
    <source>
        <dbReference type="ARBA" id="ARBA00023136"/>
    </source>
</evidence>
<dbReference type="PANTHER" id="PTHR10579:SF52">
    <property type="entry name" value="CALCIUM-ACTIVATED CHLORIDE CHANNEL REGULATOR 1"/>
    <property type="match status" value="1"/>
</dbReference>
<evidence type="ECO:0000256" key="2">
    <source>
        <dbReference type="ARBA" id="ARBA00004282"/>
    </source>
</evidence>
<evidence type="ECO:0000256" key="1">
    <source>
        <dbReference type="ARBA" id="ARBA00004239"/>
    </source>
</evidence>
<evidence type="ECO:0000256" key="15">
    <source>
        <dbReference type="ARBA" id="ARBA00022837"/>
    </source>
</evidence>
<evidence type="ECO:0000256" key="6">
    <source>
        <dbReference type="ARBA" id="ARBA00022525"/>
    </source>
</evidence>
<dbReference type="GO" id="GO:0005576">
    <property type="term" value="C:extracellular region"/>
    <property type="evidence" value="ECO:0007669"/>
    <property type="project" value="UniProtKB-SubCell"/>
</dbReference>
<dbReference type="Gene3D" id="3.40.50.410">
    <property type="entry name" value="von Willebrand factor, type A domain"/>
    <property type="match status" value="2"/>
</dbReference>
<name>A0A2K5TSF6_MACFA</name>
<dbReference type="FunFam" id="3.40.50.410:FF:000034">
    <property type="entry name" value="calcium-activated chloride channel regulator 1"/>
    <property type="match status" value="1"/>
</dbReference>
<dbReference type="FunFam" id="3.40.50.410:FF:000059">
    <property type="entry name" value="Calcium-activated chloride channel regulator 2"/>
    <property type="match status" value="1"/>
</dbReference>
<sequence>MTQRGIAGPVCNLKFVTLLVALSSELPFLGAGIQLRDNGYNGLLIAINPQVPENQNLISNIKEMITEASFYLFNATKRRVFFRDIKILIPATWKANNYSKVKQESYEKANVIVTDWHGAHGDDPYTLQYRGCGKEGKYIHFTPNFLLNDNLTAGYGSRGRVFVHEWAHLRWGVFDEYNNDKPFYINGRNQIKVTRCSSDITGIFVCEKGPCPQENCIISKLFKEGCTFIYNSTQNATASIMFMQSLSSVVEFCNASTHNQEAPNLQNRMCSLRSAWDVITDSADFHHSFPMNGTELPPPPTFSLVQAGDKVVCLVLDVSSKMAEADRLLQLQQAAEFYLMQIVEIHTFVGIASFDSKGEIRAQLHQINSNDDRKLLVSYLPTTVSAKTEVSICSGLKKGFEVVEKLNGKAYGTVMILVTSGDDKLIGNCLPTVLSSGSTIHSIALGSSAAPNLEELSRLTGGLKFFVPDISNSNSMIDAFSRISSGTGDIFQQRIQLESTGENVKPYHQLKNTVTVDNTVGNDTIFLVMWQTSGPPEIMLFDPDGRKYYTNNFITNLTFRTASLWIPGTAKPGHWTYTLNNTHHSLQALKVAVTSRASNSAVPPATVEAFVERDSLHFPQPVMIYANVRQGFYPILNATVTATVEPETGDPVTLRLLDDGAGADVIKNDGIYSRYFFSFAVNGRYSLKVHVNHSPSISTLAHSIPGSHAMYVPGYTANGNIQMNAPRKSVGRNEQEQKWGFSRVSSGGSFSVLGVPGGPHPDVFPPCKITDLEAVNVEEELTLSWTAPGEDFDQGQEGALSDSLIQLNNNGYEGIVIAIDPNVPEDETLIQQIKDMVTQASPYLFEATGKRFYFKNVAILIPETWKTKADYVRPKLETYKNADVLVAESTPSGGDEPYTEHIGKCGDQGERIHLTPHFLAGKQLKEYGPQGRAFVHEWAHLRWGVFDEYNNDEKFYLSNGRIQAVRCSVGITGKIEVNKCQGGSCYTKRCTFNKATGLYEKGCEFIPHSQQTEKASIMFAQHVDSVVEFCTEQNHNKEAPNMQNTKCNLRSTWEVIRDSEDFKKTTPTTTQPPNPTFSLLQIGQRIVCLVLDKSGSMATGNRLNRLNQAGQLFLLQIIELRSWVGMVTFDSAAHVQSELIQINSGSDRDTLTKRLPTAASGGTSICSGLRSAFTVIKKKYPTDGSEIVLLTDGEDNTISGCFNEVKQSGAIIHTVALGPSAARELEELSKMTGGLQTYASDQVQNNGLIDAFGALSSGNGVVSERSIQLESKGSTLQNSQWMNGTVIVDSTVGKDTLFLVTWTTQPPQILLWDPSGQKQDGFVVDKNTKMAFLQIPGIAKVGTWKYSLQASSQTLTLTVTSRASSATLPPITVTSKMNKDTGKFPSPMIVYANIRQGASPILRASVTALIESENGKTVTLELLDNGAGADAAKDDGVYSRYFTTYDTNGRYSVKVRALGGVNAVRRRAIPQQSGVMYIPGWIENDEIQWNPPRPEIEDDVQRKQVCFSRTSSGGSFVASGVPNAPIPDLFPPCQITDLKAEIHGHSLINLTWTAPGDDYDHGTAHKYIIRISTSILDLRDKFNESLQVNTTALIPKEANSEEVFLFKPENITFENGTDLFIAIQAVDKVDLKSEISNIARVSLFIPPQTPPETPSPDETSAPCPNISINSTIPGIHILKIMWKWIGELQLSIG</sequence>
<evidence type="ECO:0000256" key="10">
    <source>
        <dbReference type="ARBA" id="ARBA00022723"/>
    </source>
</evidence>
<dbReference type="InterPro" id="IPR002035">
    <property type="entry name" value="VWF_A"/>
</dbReference>
<evidence type="ECO:0000256" key="16">
    <source>
        <dbReference type="ARBA" id="ARBA00022889"/>
    </source>
</evidence>
<evidence type="ECO:0000313" key="32">
    <source>
        <dbReference type="Proteomes" id="UP000233100"/>
    </source>
</evidence>
<dbReference type="Pfam" id="PF13519">
    <property type="entry name" value="VWA_2"/>
    <property type="match status" value="1"/>
</dbReference>
<dbReference type="Ensembl" id="ENSMFAT00000028143.2">
    <property type="protein sequence ID" value="ENSMFAP00000002990.2"/>
    <property type="gene ID" value="ENSMFAG00000001996.2"/>
</dbReference>
<keyword evidence="7" id="KW-0109">Calcium transport</keyword>
<keyword evidence="10" id="KW-0479">Metal-binding</keyword>
<dbReference type="GO" id="GO:0009925">
    <property type="term" value="C:basal plasma membrane"/>
    <property type="evidence" value="ECO:0007669"/>
    <property type="project" value="UniProtKB-SubCell"/>
</dbReference>
<accession>A0A2K5TSF6</accession>
<dbReference type="InterPro" id="IPR004727">
    <property type="entry name" value="CLCA_chordata"/>
</dbReference>
<dbReference type="PANTHER" id="PTHR10579">
    <property type="entry name" value="CALCIUM-ACTIVATED CHLORIDE CHANNEL REGULATOR"/>
    <property type="match status" value="1"/>
</dbReference>
<evidence type="ECO:0000259" key="30">
    <source>
        <dbReference type="PROSITE" id="PS50234"/>
    </source>
</evidence>
<dbReference type="Proteomes" id="UP000233100">
    <property type="component" value="Chromosome 1"/>
</dbReference>
<evidence type="ECO:0000256" key="3">
    <source>
        <dbReference type="ARBA" id="ARBA00006398"/>
    </source>
</evidence>
<evidence type="ECO:0000256" key="8">
    <source>
        <dbReference type="ARBA" id="ARBA00022670"/>
    </source>
</evidence>
<keyword evidence="4" id="KW-0813">Transport</keyword>
<dbReference type="InterPro" id="IPR036465">
    <property type="entry name" value="vWFA_dom_sf"/>
</dbReference>
<evidence type="ECO:0000256" key="28">
    <source>
        <dbReference type="SAM" id="MobiDB-lite"/>
    </source>
</evidence>
<proteinExistence type="inferred from homology"/>
<keyword evidence="11 29" id="KW-0732">Signal</keyword>
<comment type="function">
    <text evidence="25">Plays a role in modulating chloride current across the plasma membrane in a calcium-dependent manner, and cell adhesion. Involved in basal cell adhesion and/or stratification of squamous epithelia. May act as a tumor suppressor in breast and colorectal cancer. Plays a key role for cell adhesion in the beginning stages of lung metastasis via the binding to ITGB4.</text>
</comment>
<keyword evidence="13" id="KW-0068">Autocatalytic cleavage</keyword>
<dbReference type="SUPFAM" id="SSF53300">
    <property type="entry name" value="vWA-like"/>
    <property type="match status" value="2"/>
</dbReference>
<evidence type="ECO:0000256" key="4">
    <source>
        <dbReference type="ARBA" id="ARBA00022448"/>
    </source>
</evidence>
<dbReference type="NCBIfam" id="NF041940">
    <property type="entry name" value="choice_anch_X"/>
    <property type="match status" value="2"/>
</dbReference>
<evidence type="ECO:0000256" key="24">
    <source>
        <dbReference type="ARBA" id="ARBA00041120"/>
    </source>
</evidence>
<dbReference type="FunFam" id="2.60.40.10:FF:001134">
    <property type="entry name" value="Calcium-activated chloride channel regulator 1"/>
    <property type="match status" value="1"/>
</dbReference>
<dbReference type="STRING" id="9541.ENSMFAP00000002990"/>
<protein>
    <recommendedName>
        <fullName evidence="24">Calcium-activated chloride channel regulator 1</fullName>
    </recommendedName>
    <alternativeName>
        <fullName evidence="27">Calcium-activated chloride channel regulator 2</fullName>
    </alternativeName>
</protein>
<dbReference type="InterPro" id="IPR051266">
    <property type="entry name" value="CLCR"/>
</dbReference>
<dbReference type="GO" id="GO:0046872">
    <property type="term" value="F:metal ion binding"/>
    <property type="evidence" value="ECO:0007669"/>
    <property type="project" value="UniProtKB-KW"/>
</dbReference>
<dbReference type="GO" id="GO:0005229">
    <property type="term" value="F:intracellularly calcium-gated chloride channel activity"/>
    <property type="evidence" value="ECO:0007669"/>
    <property type="project" value="InterPro"/>
</dbReference>
<feature type="domain" description="VWFA" evidence="30">
    <location>
        <begin position="1086"/>
        <end position="1255"/>
    </location>
</feature>
<keyword evidence="15" id="KW-0106">Calcium</keyword>
<dbReference type="GO" id="GO:0008237">
    <property type="term" value="F:metallopeptidase activity"/>
    <property type="evidence" value="ECO:0007669"/>
    <property type="project" value="UniProtKB-KW"/>
</dbReference>